<evidence type="ECO:0000313" key="16">
    <source>
        <dbReference type="Proteomes" id="UP000681075"/>
    </source>
</evidence>
<evidence type="ECO:0000256" key="2">
    <source>
        <dbReference type="ARBA" id="ARBA00022490"/>
    </source>
</evidence>
<evidence type="ECO:0000259" key="13">
    <source>
        <dbReference type="Pfam" id="PF09334"/>
    </source>
</evidence>
<feature type="short sequence motif" description="'KMSKS' region" evidence="9">
    <location>
        <begin position="618"/>
        <end position="622"/>
    </location>
</feature>
<dbReference type="FunFam" id="3.40.50.620:FF:000056">
    <property type="entry name" value="Leucine--tRNA ligase"/>
    <property type="match status" value="1"/>
</dbReference>
<dbReference type="Gene3D" id="2.20.28.290">
    <property type="match status" value="1"/>
</dbReference>
<feature type="domain" description="Leucyl-tRNA synthetase editing" evidence="14">
    <location>
        <begin position="221"/>
        <end position="405"/>
    </location>
</feature>
<dbReference type="GO" id="GO:0005524">
    <property type="term" value="F:ATP binding"/>
    <property type="evidence" value="ECO:0007669"/>
    <property type="project" value="UniProtKB-UniRule"/>
</dbReference>
<dbReference type="EC" id="6.1.1.4" evidence="9"/>
<evidence type="ECO:0000256" key="9">
    <source>
        <dbReference type="HAMAP-Rule" id="MF_00049"/>
    </source>
</evidence>
<dbReference type="CDD" id="cd00812">
    <property type="entry name" value="LeuRS_core"/>
    <property type="match status" value="1"/>
</dbReference>
<keyword evidence="5 9" id="KW-0067">ATP-binding</keyword>
<organism evidence="15 16">
    <name type="scientific">Roseiterribacter gracilis</name>
    <dbReference type="NCBI Taxonomy" id="2812848"/>
    <lineage>
        <taxon>Bacteria</taxon>
        <taxon>Pseudomonadati</taxon>
        <taxon>Pseudomonadota</taxon>
        <taxon>Alphaproteobacteria</taxon>
        <taxon>Rhodospirillales</taxon>
        <taxon>Roseiterribacteraceae</taxon>
        <taxon>Roseiterribacter</taxon>
    </lineage>
</organism>
<feature type="domain" description="Aminoacyl-tRNA synthetase class Ia" evidence="11">
    <location>
        <begin position="422"/>
        <end position="579"/>
    </location>
</feature>
<dbReference type="FunFam" id="1.10.730.10:FF:000002">
    <property type="entry name" value="Leucine--tRNA ligase"/>
    <property type="match status" value="1"/>
</dbReference>
<dbReference type="AlphaFoldDB" id="A0A8S8XDI4"/>
<dbReference type="GO" id="GO:0006429">
    <property type="term" value="P:leucyl-tRNA aminoacylation"/>
    <property type="evidence" value="ECO:0007669"/>
    <property type="project" value="UniProtKB-UniRule"/>
</dbReference>
<dbReference type="InterPro" id="IPR013155">
    <property type="entry name" value="M/V/L/I-tRNA-synth_anticd-bd"/>
</dbReference>
<keyword evidence="2 9" id="KW-0963">Cytoplasm</keyword>
<reference evidence="15" key="1">
    <citation type="submission" date="2021-02" db="EMBL/GenBank/DDBJ databases">
        <title>Genome sequence of Rhodospirillales sp. strain TMPK1 isolated from soil.</title>
        <authorList>
            <person name="Nakai R."/>
            <person name="Kusada H."/>
            <person name="Tamaki H."/>
        </authorList>
    </citation>
    <scope>NUCLEOTIDE SEQUENCE</scope>
    <source>
        <strain evidence="15">TMPK1</strain>
    </source>
</reference>
<protein>
    <recommendedName>
        <fullName evidence="9">Leucine--tRNA ligase</fullName>
        <ecNumber evidence="9">6.1.1.4</ecNumber>
    </recommendedName>
    <alternativeName>
        <fullName evidence="9">Leucyl-tRNA synthetase</fullName>
        <shortName evidence="9">LeuRS</shortName>
    </alternativeName>
</protein>
<dbReference type="InterPro" id="IPR002302">
    <property type="entry name" value="Leu-tRNA-ligase"/>
</dbReference>
<evidence type="ECO:0000259" key="14">
    <source>
        <dbReference type="Pfam" id="PF13603"/>
    </source>
</evidence>
<evidence type="ECO:0000259" key="12">
    <source>
        <dbReference type="Pfam" id="PF08264"/>
    </source>
</evidence>
<comment type="catalytic activity">
    <reaction evidence="8 9">
        <text>tRNA(Leu) + L-leucine + ATP = L-leucyl-tRNA(Leu) + AMP + diphosphate</text>
        <dbReference type="Rhea" id="RHEA:11688"/>
        <dbReference type="Rhea" id="RHEA-COMP:9613"/>
        <dbReference type="Rhea" id="RHEA-COMP:9622"/>
        <dbReference type="ChEBI" id="CHEBI:30616"/>
        <dbReference type="ChEBI" id="CHEBI:33019"/>
        <dbReference type="ChEBI" id="CHEBI:57427"/>
        <dbReference type="ChEBI" id="CHEBI:78442"/>
        <dbReference type="ChEBI" id="CHEBI:78494"/>
        <dbReference type="ChEBI" id="CHEBI:456215"/>
        <dbReference type="EC" id="6.1.1.4"/>
    </reaction>
</comment>
<dbReference type="Pfam" id="PF09334">
    <property type="entry name" value="tRNA-synt_1g"/>
    <property type="match status" value="1"/>
</dbReference>
<dbReference type="InterPro" id="IPR014729">
    <property type="entry name" value="Rossmann-like_a/b/a_fold"/>
</dbReference>
<evidence type="ECO:0000256" key="5">
    <source>
        <dbReference type="ARBA" id="ARBA00022840"/>
    </source>
</evidence>
<dbReference type="SUPFAM" id="SSF50677">
    <property type="entry name" value="ValRS/IleRS/LeuRS editing domain"/>
    <property type="match status" value="1"/>
</dbReference>
<dbReference type="InterPro" id="IPR002300">
    <property type="entry name" value="aa-tRNA-synth_Ia"/>
</dbReference>
<dbReference type="Pfam" id="PF08264">
    <property type="entry name" value="Anticodon_1"/>
    <property type="match status" value="1"/>
</dbReference>
<feature type="binding site" evidence="9">
    <location>
        <position position="621"/>
    </location>
    <ligand>
        <name>ATP</name>
        <dbReference type="ChEBI" id="CHEBI:30616"/>
    </ligand>
</feature>
<comment type="subcellular location">
    <subcellularLocation>
        <location evidence="9">Cytoplasm</location>
    </subcellularLocation>
</comment>
<dbReference type="SUPFAM" id="SSF47323">
    <property type="entry name" value="Anticodon-binding domain of a subclass of class I aminoacyl-tRNA synthetases"/>
    <property type="match status" value="1"/>
</dbReference>
<dbReference type="HAMAP" id="MF_00049_B">
    <property type="entry name" value="Leu_tRNA_synth_B"/>
    <property type="match status" value="1"/>
</dbReference>
<dbReference type="PANTHER" id="PTHR43740:SF2">
    <property type="entry name" value="LEUCINE--TRNA LIGASE, MITOCHONDRIAL"/>
    <property type="match status" value="1"/>
</dbReference>
<dbReference type="PROSITE" id="PS00178">
    <property type="entry name" value="AA_TRNA_LIGASE_I"/>
    <property type="match status" value="1"/>
</dbReference>
<evidence type="ECO:0000256" key="1">
    <source>
        <dbReference type="ARBA" id="ARBA00005594"/>
    </source>
</evidence>
<dbReference type="GO" id="GO:0002161">
    <property type="term" value="F:aminoacyl-tRNA deacylase activity"/>
    <property type="evidence" value="ECO:0007669"/>
    <property type="project" value="InterPro"/>
</dbReference>
<dbReference type="Pfam" id="PF00133">
    <property type="entry name" value="tRNA-synt_1"/>
    <property type="match status" value="2"/>
</dbReference>
<keyword evidence="16" id="KW-1185">Reference proteome</keyword>
<sequence length="858" mass="95738">MARYNFREAEQTWQARWDEAQCFVAREEPGRPKSYVLEMFPYPSGRIHMGHVKNYAIGDLFARWRRAQGKNVLHPMGWDAFGLPAENAAHENNVHPAIWTRQNIASMRDQLKSIGLAIDWTREIATCEPDYYRHEQWMFLKFLEAGLAYRKESWVNWDPVENTVLANEQVVDGMGWRSGAPVERRRLSQWFLKITEFADDLLHGLTTLDRWPDKVRTMQDNWVGKSSGLRMRWKIVDSDAGVEVYTTRPDTLFGASFAALSPEHPLIADLATRDPKIAAFVAECRKSGTSEAAIEAQEKIGVDTGLRVQHPFQDRTIPVYAANFVLIEYGTGAIFGCPAHDARDFEFARKYNLPILPVVKAADGTNVAEDGSVFVGEESFNGPGTIVNSDFLNGLDVEAAKLEAIRRIEALGLGKGTTVYRLRDWGVSRQRYWGCPIPVIHCDKCGVVPVPENQLPVVLPEDVTFDKPGNPLDHHPTWKHVACPTCAGKAVRETDTFDTFFESSWYFARFCSPHVSDKPFDRDAAMYWLPVDNYIGGIEHAVLHLLYARFFTRAMKKVGLIGIDEPFAGLFTQGMITHETYKSPAGQWLSPSEVQRDEAGNWTLTADGSPVTPGRVEKMSKSKRNTVDPQEILERYGADSARLFILSDTPPERDMEWTESGVEGAWRYASRLWRLAEDVAELGMDGAIDDDARGEDIMRAAHRAVAQVDEQFESFRINSAVATIRTLSNFLEEQVKKGGFGQSGWPCIASATAILTQLVAPIMPHLAESMWERLGRPGLVVDAAWPKVDPAMLVASSVTVAVQVNGKLKGTVDLPRDVANDDAQAAAVAVPAVAQALEGKQLRKVIVVPNRIVNLVVG</sequence>
<dbReference type="InterPro" id="IPR009080">
    <property type="entry name" value="tRNAsynth_Ia_anticodon-bd"/>
</dbReference>
<feature type="domain" description="Aminoacyl-tRNA synthetase class Ia" evidence="11">
    <location>
        <begin position="617"/>
        <end position="657"/>
    </location>
</feature>
<proteinExistence type="inferred from homology"/>
<evidence type="ECO:0000256" key="8">
    <source>
        <dbReference type="ARBA" id="ARBA00047469"/>
    </source>
</evidence>
<keyword evidence="7 9" id="KW-0030">Aminoacyl-tRNA synthetase</keyword>
<dbReference type="Pfam" id="PF13603">
    <property type="entry name" value="tRNA-synt_1_2"/>
    <property type="match status" value="1"/>
</dbReference>
<dbReference type="EMBL" id="BOPV01000001">
    <property type="protein sequence ID" value="GIL40764.1"/>
    <property type="molecule type" value="Genomic_DNA"/>
</dbReference>
<keyword evidence="6 9" id="KW-0648">Protein biosynthesis</keyword>
<evidence type="ECO:0000256" key="10">
    <source>
        <dbReference type="RuleBase" id="RU363035"/>
    </source>
</evidence>
<dbReference type="InterPro" id="IPR001412">
    <property type="entry name" value="aa-tRNA-synth_I_CS"/>
</dbReference>
<dbReference type="PRINTS" id="PR00985">
    <property type="entry name" value="TRNASYNTHLEU"/>
</dbReference>
<dbReference type="InterPro" id="IPR015413">
    <property type="entry name" value="Methionyl/Leucyl_tRNA_Synth"/>
</dbReference>
<evidence type="ECO:0000256" key="4">
    <source>
        <dbReference type="ARBA" id="ARBA00022741"/>
    </source>
</evidence>
<gene>
    <name evidence="9 15" type="primary">leuS</name>
    <name evidence="15" type="ORF">TMPK1_30010</name>
</gene>
<evidence type="ECO:0000256" key="3">
    <source>
        <dbReference type="ARBA" id="ARBA00022598"/>
    </source>
</evidence>
<dbReference type="GO" id="GO:0005829">
    <property type="term" value="C:cytosol"/>
    <property type="evidence" value="ECO:0007669"/>
    <property type="project" value="TreeGrafter"/>
</dbReference>
<feature type="domain" description="Methionyl/Leucyl tRNA synthetase" evidence="13">
    <location>
        <begin position="39"/>
        <end position="170"/>
    </location>
</feature>
<evidence type="ECO:0000259" key="11">
    <source>
        <dbReference type="Pfam" id="PF00133"/>
    </source>
</evidence>
<dbReference type="GO" id="GO:0004823">
    <property type="term" value="F:leucine-tRNA ligase activity"/>
    <property type="evidence" value="ECO:0007669"/>
    <property type="project" value="UniProtKB-UniRule"/>
</dbReference>
<feature type="domain" description="Methionyl/Valyl/Leucyl/Isoleucyl-tRNA synthetase anticodon-binding" evidence="12">
    <location>
        <begin position="697"/>
        <end position="817"/>
    </location>
</feature>
<dbReference type="SUPFAM" id="SSF52374">
    <property type="entry name" value="Nucleotidylyl transferase"/>
    <property type="match status" value="1"/>
</dbReference>
<dbReference type="InterPro" id="IPR009008">
    <property type="entry name" value="Val/Leu/Ile-tRNA-synth_edit"/>
</dbReference>
<dbReference type="CDD" id="cd07958">
    <property type="entry name" value="Anticodon_Ia_Leu_BEm"/>
    <property type="match status" value="1"/>
</dbReference>
<dbReference type="RefSeq" id="WP_420243955.1">
    <property type="nucleotide sequence ID" value="NZ_BOPV01000001.1"/>
</dbReference>
<dbReference type="Gene3D" id="1.10.730.10">
    <property type="entry name" value="Isoleucyl-tRNA Synthetase, Domain 1"/>
    <property type="match status" value="1"/>
</dbReference>
<dbReference type="Gene3D" id="3.40.50.620">
    <property type="entry name" value="HUPs"/>
    <property type="match status" value="2"/>
</dbReference>
<evidence type="ECO:0000256" key="7">
    <source>
        <dbReference type="ARBA" id="ARBA00023146"/>
    </source>
</evidence>
<dbReference type="InterPro" id="IPR025709">
    <property type="entry name" value="Leu_tRNA-synth_edit"/>
</dbReference>
<dbReference type="PANTHER" id="PTHR43740">
    <property type="entry name" value="LEUCYL-TRNA SYNTHETASE"/>
    <property type="match status" value="1"/>
</dbReference>
<evidence type="ECO:0000313" key="15">
    <source>
        <dbReference type="EMBL" id="GIL40764.1"/>
    </source>
</evidence>
<comment type="caution">
    <text evidence="15">The sequence shown here is derived from an EMBL/GenBank/DDBJ whole genome shotgun (WGS) entry which is preliminary data.</text>
</comment>
<dbReference type="FunFam" id="3.40.50.620:FF:000003">
    <property type="entry name" value="Leucine--tRNA ligase"/>
    <property type="match status" value="1"/>
</dbReference>
<comment type="similarity">
    <text evidence="1 9 10">Belongs to the class-I aminoacyl-tRNA synthetase family.</text>
</comment>
<dbReference type="Gene3D" id="3.10.20.590">
    <property type="match status" value="1"/>
</dbReference>
<keyword evidence="4 9" id="KW-0547">Nucleotide-binding</keyword>
<evidence type="ECO:0000256" key="6">
    <source>
        <dbReference type="ARBA" id="ARBA00022917"/>
    </source>
</evidence>
<dbReference type="NCBIfam" id="TIGR00396">
    <property type="entry name" value="leuS_bact"/>
    <property type="match status" value="1"/>
</dbReference>
<name>A0A8S8XDI4_9PROT</name>
<accession>A0A8S8XDI4</accession>
<keyword evidence="3 9" id="KW-0436">Ligase</keyword>
<feature type="short sequence motif" description="'HIGH' region" evidence="9">
    <location>
        <begin position="41"/>
        <end position="51"/>
    </location>
</feature>
<dbReference type="Proteomes" id="UP000681075">
    <property type="component" value="Unassembled WGS sequence"/>
</dbReference>
<dbReference type="Gene3D" id="3.90.740.10">
    <property type="entry name" value="Valyl/Leucyl/Isoleucyl-tRNA synthetase, editing domain"/>
    <property type="match status" value="1"/>
</dbReference>